<dbReference type="AlphaFoldDB" id="C1H5D0"/>
<feature type="compositionally biased region" description="Basic and acidic residues" evidence="1">
    <location>
        <begin position="474"/>
        <end position="488"/>
    </location>
</feature>
<dbReference type="EMBL" id="KN294007">
    <property type="protein sequence ID" value="EEH34924.2"/>
    <property type="molecule type" value="Genomic_DNA"/>
</dbReference>
<feature type="compositionally biased region" description="Polar residues" evidence="1">
    <location>
        <begin position="13"/>
        <end position="24"/>
    </location>
</feature>
<protein>
    <submittedName>
        <fullName evidence="2">Uncharacterized protein</fullName>
    </submittedName>
</protein>
<proteinExistence type="predicted"/>
<feature type="compositionally biased region" description="Polar residues" evidence="1">
    <location>
        <begin position="82"/>
        <end position="99"/>
    </location>
</feature>
<feature type="compositionally biased region" description="Polar residues" evidence="1">
    <location>
        <begin position="31"/>
        <end position="43"/>
    </location>
</feature>
<dbReference type="Proteomes" id="UP000002059">
    <property type="component" value="Partially assembled WGS sequence"/>
</dbReference>
<feature type="region of interest" description="Disordered" evidence="1">
    <location>
        <begin position="215"/>
        <end position="334"/>
    </location>
</feature>
<evidence type="ECO:0000256" key="1">
    <source>
        <dbReference type="SAM" id="MobiDB-lite"/>
    </source>
</evidence>
<dbReference type="OrthoDB" id="428854at2759"/>
<feature type="compositionally biased region" description="Low complexity" evidence="1">
    <location>
        <begin position="319"/>
        <end position="334"/>
    </location>
</feature>
<evidence type="ECO:0000313" key="3">
    <source>
        <dbReference type="Proteomes" id="UP000002059"/>
    </source>
</evidence>
<sequence length="601" mass="64484">MSGSNPFRHKKPNLQSAPHLSRQQPHPAPSSVHNGQDSQSTPSGPALKIYDEDPSRSSPLQKSARNASPTVPAQALLHPSASDHSAQANTRASFPSHSSYPHGLPSPVLGDDESSDSEDEESAEDPFNPDASGSGSDGEDVIDGVKPMSRMGEEVRRGGSIETGGAAARSAFANAREPTTPRGNGDLMKMPSSGQTGKRATMDVDAFTRMLMTGDMGNAGAGKEPSSMTRLPSQTKHGLTFSSDSSSNTDTTPASKQAIFDRRHLPQLETSRTSHEMSILEADEERRELAVLAKPAERHKPPPPKPRRGKPIEHNTGQASPLTSSSISHHSASPITLSISSPALLQQSRIDVNKPLPQPLVDNIFSSMTAKDSDKGDDSASPLLQHKRPPTPPLTRRHSQMKSNISDLSRKNSSRLSTIPTATNNNLLNTPSSTLKTPPPLPSRRKDRESSTYSSSDATLLSSPQELLHYTQRQRSDSSKEDSSDKSSLRSVETISAISNKRTSHGPPRPPPPRRGGGSGCRASLDEIRPVTFSVENSPTISAAAATDTATRTRNHIEVSKRASLDIPPQSHATDILADLSRLKKEVDDLRGRYEGRQASS</sequence>
<feature type="compositionally biased region" description="Low complexity" evidence="1">
    <location>
        <begin position="418"/>
        <end position="436"/>
    </location>
</feature>
<reference evidence="2 3" key="1">
    <citation type="journal article" date="2011" name="PLoS Genet.">
        <title>Comparative genomic analysis of human fungal pathogens causing paracoccidioidomycosis.</title>
        <authorList>
            <person name="Desjardins C.A."/>
            <person name="Champion M.D."/>
            <person name="Holder J.W."/>
            <person name="Muszewska A."/>
            <person name="Goldberg J."/>
            <person name="Bailao A.M."/>
            <person name="Brigido M.M."/>
            <person name="Ferreira M.E."/>
            <person name="Garcia A.M."/>
            <person name="Grynberg M."/>
            <person name="Gujja S."/>
            <person name="Heiman D.I."/>
            <person name="Henn M.R."/>
            <person name="Kodira C.D."/>
            <person name="Leon-Narvaez H."/>
            <person name="Longo L.V."/>
            <person name="Ma L.J."/>
            <person name="Malavazi I."/>
            <person name="Matsuo A.L."/>
            <person name="Morais F.V."/>
            <person name="Pereira M."/>
            <person name="Rodriguez-Brito S."/>
            <person name="Sakthikumar S."/>
            <person name="Salem-Izacc S.M."/>
            <person name="Sykes S.M."/>
            <person name="Teixeira M.M."/>
            <person name="Vallejo M.C."/>
            <person name="Walter M.E."/>
            <person name="Yandava C."/>
            <person name="Young S."/>
            <person name="Zeng Q."/>
            <person name="Zucker J."/>
            <person name="Felipe M.S."/>
            <person name="Goldman G.H."/>
            <person name="Haas B.J."/>
            <person name="McEwen J.G."/>
            <person name="Nino-Vega G."/>
            <person name="Puccia R."/>
            <person name="San-Blas G."/>
            <person name="Soares C.M."/>
            <person name="Birren B.W."/>
            <person name="Cuomo C.A."/>
        </authorList>
    </citation>
    <scope>NUCLEOTIDE SEQUENCE [LARGE SCALE GENOMIC DNA]</scope>
    <source>
        <strain evidence="3">ATCC MYA-826 / Pb01</strain>
    </source>
</reference>
<gene>
    <name evidence="2" type="ORF">PAAG_05971</name>
</gene>
<dbReference type="KEGG" id="pbl:PAAG_05971"/>
<dbReference type="OMA" id="AFTRMLM"/>
<dbReference type="RefSeq" id="XP_015699970.1">
    <property type="nucleotide sequence ID" value="XM_015845744.1"/>
</dbReference>
<feature type="compositionally biased region" description="Polar residues" evidence="1">
    <location>
        <begin position="226"/>
        <end position="237"/>
    </location>
</feature>
<feature type="compositionally biased region" description="Basic and acidic residues" evidence="1">
    <location>
        <begin position="284"/>
        <end position="300"/>
    </location>
</feature>
<feature type="compositionally biased region" description="Polar residues" evidence="1">
    <location>
        <begin position="489"/>
        <end position="501"/>
    </location>
</feature>
<name>C1H5D0_PARBA</name>
<feature type="region of interest" description="Disordered" evidence="1">
    <location>
        <begin position="1"/>
        <end position="199"/>
    </location>
</feature>
<feature type="region of interest" description="Disordered" evidence="1">
    <location>
        <begin position="354"/>
        <end position="524"/>
    </location>
</feature>
<accession>C1H5D0</accession>
<organism evidence="2 3">
    <name type="scientific">Paracoccidioides lutzii (strain ATCC MYA-826 / Pb01)</name>
    <name type="common">Paracoccidioides brasiliensis</name>
    <dbReference type="NCBI Taxonomy" id="502779"/>
    <lineage>
        <taxon>Eukaryota</taxon>
        <taxon>Fungi</taxon>
        <taxon>Dikarya</taxon>
        <taxon>Ascomycota</taxon>
        <taxon>Pezizomycotina</taxon>
        <taxon>Eurotiomycetes</taxon>
        <taxon>Eurotiomycetidae</taxon>
        <taxon>Onygenales</taxon>
        <taxon>Ajellomycetaceae</taxon>
        <taxon>Paracoccidioides</taxon>
    </lineage>
</organism>
<dbReference type="HOGENOM" id="CLU_450624_0_0_1"/>
<feature type="compositionally biased region" description="Basic residues" evidence="1">
    <location>
        <begin position="385"/>
        <end position="400"/>
    </location>
</feature>
<dbReference type="VEuPathDB" id="FungiDB:PAAG_05971"/>
<feature type="compositionally biased region" description="Low complexity" evidence="1">
    <location>
        <begin position="166"/>
        <end position="175"/>
    </location>
</feature>
<keyword evidence="3" id="KW-1185">Reference proteome</keyword>
<feature type="compositionally biased region" description="Polar residues" evidence="1">
    <location>
        <begin position="56"/>
        <end position="71"/>
    </location>
</feature>
<dbReference type="GeneID" id="9095421"/>
<feature type="compositionally biased region" description="Low complexity" evidence="1">
    <location>
        <begin position="240"/>
        <end position="252"/>
    </location>
</feature>
<dbReference type="STRING" id="502779.C1H5D0"/>
<evidence type="ECO:0000313" key="2">
    <source>
        <dbReference type="EMBL" id="EEH34924.2"/>
    </source>
</evidence>
<feature type="compositionally biased region" description="Acidic residues" evidence="1">
    <location>
        <begin position="110"/>
        <end position="124"/>
    </location>
</feature>
<dbReference type="eggNOG" id="ENOG502SH0Q">
    <property type="taxonomic scope" value="Eukaryota"/>
</dbReference>
<feature type="compositionally biased region" description="Polar residues" evidence="1">
    <location>
        <begin position="451"/>
        <end position="465"/>
    </location>
</feature>